<reference evidence="1" key="1">
    <citation type="submission" date="2023-06" db="EMBL/GenBank/DDBJ databases">
        <title>Genome-scale phylogeny and comparative genomics of the fungal order Sordariales.</title>
        <authorList>
            <consortium name="Lawrence Berkeley National Laboratory"/>
            <person name="Hensen N."/>
            <person name="Bonometti L."/>
            <person name="Westerberg I."/>
            <person name="Brannstrom I.O."/>
            <person name="Guillou S."/>
            <person name="Cros-Aarteil S."/>
            <person name="Calhoun S."/>
            <person name="Haridas S."/>
            <person name="Kuo A."/>
            <person name="Mondo S."/>
            <person name="Pangilinan J."/>
            <person name="Riley R."/>
            <person name="LaButti K."/>
            <person name="Andreopoulos B."/>
            <person name="Lipzen A."/>
            <person name="Chen C."/>
            <person name="Yanf M."/>
            <person name="Daum C."/>
            <person name="Ng V."/>
            <person name="Clum A."/>
            <person name="Steindorff A."/>
            <person name="Ohm R."/>
            <person name="Martin F."/>
            <person name="Silar P."/>
            <person name="Natvig D."/>
            <person name="Lalanne C."/>
            <person name="Gautier V."/>
            <person name="Ament-velasquez S.L."/>
            <person name="Kruys A."/>
            <person name="Hutchinson M.I."/>
            <person name="Powell A.J."/>
            <person name="Barry K."/>
            <person name="Miller A.N."/>
            <person name="Grigoriev I.V."/>
            <person name="Debuchy R."/>
            <person name="Gladieux P."/>
            <person name="Thoren M.H."/>
            <person name="Johannesson H."/>
        </authorList>
    </citation>
    <scope>NUCLEOTIDE SEQUENCE</scope>
    <source>
        <strain evidence="1">SMH3187-1</strain>
    </source>
</reference>
<dbReference type="AlphaFoldDB" id="A0AA40F394"/>
<accession>A0AA40F394</accession>
<dbReference type="Proteomes" id="UP001172155">
    <property type="component" value="Unassembled WGS sequence"/>
</dbReference>
<evidence type="ECO:0000313" key="2">
    <source>
        <dbReference type="Proteomes" id="UP001172155"/>
    </source>
</evidence>
<evidence type="ECO:0000313" key="1">
    <source>
        <dbReference type="EMBL" id="KAK0750296.1"/>
    </source>
</evidence>
<comment type="caution">
    <text evidence="1">The sequence shown here is derived from an EMBL/GenBank/DDBJ whole genome shotgun (WGS) entry which is preliminary data.</text>
</comment>
<protein>
    <submittedName>
        <fullName evidence="1">Uncharacterized protein</fullName>
    </submittedName>
</protein>
<gene>
    <name evidence="1" type="ORF">B0T18DRAFT_124668</name>
</gene>
<dbReference type="EMBL" id="JAUKUD010000003">
    <property type="protein sequence ID" value="KAK0750296.1"/>
    <property type="molecule type" value="Genomic_DNA"/>
</dbReference>
<name>A0AA40F394_9PEZI</name>
<proteinExistence type="predicted"/>
<sequence length="118" mass="13632">MSFGQIVSYRGYEGTESRPDSPATGKRQWPYNTFHSDIRKPKMAEVVADLCKRGKFVFVTGLERNFYESFGEVEFVDAVVVAGERVAERVGENERYDQHARTKRKLKHARRFSLGRLV</sequence>
<organism evidence="1 2">
    <name type="scientific">Schizothecium vesticola</name>
    <dbReference type="NCBI Taxonomy" id="314040"/>
    <lineage>
        <taxon>Eukaryota</taxon>
        <taxon>Fungi</taxon>
        <taxon>Dikarya</taxon>
        <taxon>Ascomycota</taxon>
        <taxon>Pezizomycotina</taxon>
        <taxon>Sordariomycetes</taxon>
        <taxon>Sordariomycetidae</taxon>
        <taxon>Sordariales</taxon>
        <taxon>Schizotheciaceae</taxon>
        <taxon>Schizothecium</taxon>
    </lineage>
</organism>
<keyword evidence="2" id="KW-1185">Reference proteome</keyword>